<dbReference type="AlphaFoldDB" id="A0AAD3RT95"/>
<dbReference type="SUPFAM" id="SSF111126">
    <property type="entry name" value="Ligand-binding domain in the NO signalling and Golgi transport"/>
    <property type="match status" value="1"/>
</dbReference>
<dbReference type="Pfam" id="PF07700">
    <property type="entry name" value="HNOB"/>
    <property type="match status" value="1"/>
</dbReference>
<evidence type="ECO:0000313" key="2">
    <source>
        <dbReference type="EMBL" id="GLK64273.1"/>
    </source>
</evidence>
<dbReference type="Proteomes" id="UP001143349">
    <property type="component" value="Unassembled WGS sequence"/>
</dbReference>
<dbReference type="GO" id="GO:0008074">
    <property type="term" value="C:guanylate cyclase complex, soluble"/>
    <property type="evidence" value="ECO:0007669"/>
    <property type="project" value="TreeGrafter"/>
</dbReference>
<feature type="domain" description="Heme NO-binding" evidence="1">
    <location>
        <begin position="2"/>
        <end position="154"/>
    </location>
</feature>
<dbReference type="InterPro" id="IPR024096">
    <property type="entry name" value="NO_sig/Golgi_transp_ligand-bd"/>
</dbReference>
<dbReference type="RefSeq" id="WP_152366895.1">
    <property type="nucleotide sequence ID" value="NZ_BSFH01000026.1"/>
</dbReference>
<dbReference type="PANTHER" id="PTHR45655:SF13">
    <property type="entry name" value="SOLUBLE GUANYLATE CYCLASE GCY-32-RELATED"/>
    <property type="match status" value="1"/>
</dbReference>
<accession>A0AAD3RT95</accession>
<reference evidence="2" key="1">
    <citation type="journal article" date="2014" name="Int. J. Syst. Evol. Microbiol.">
        <title>Complete genome sequence of Corynebacterium casei LMG S-19264T (=DSM 44701T), isolated from a smear-ripened cheese.</title>
        <authorList>
            <consortium name="US DOE Joint Genome Institute (JGI-PGF)"/>
            <person name="Walter F."/>
            <person name="Albersmeier A."/>
            <person name="Kalinowski J."/>
            <person name="Ruckert C."/>
        </authorList>
    </citation>
    <scope>NUCLEOTIDE SEQUENCE</scope>
    <source>
        <strain evidence="2">VKM B-2222</strain>
    </source>
</reference>
<gene>
    <name evidence="2" type="ORF">GCM10017635_17440</name>
</gene>
<keyword evidence="3" id="KW-1185">Reference proteome</keyword>
<dbReference type="GO" id="GO:0019934">
    <property type="term" value="P:cGMP-mediated signaling"/>
    <property type="evidence" value="ECO:0007669"/>
    <property type="project" value="TreeGrafter"/>
</dbReference>
<dbReference type="GO" id="GO:0070482">
    <property type="term" value="P:response to oxygen levels"/>
    <property type="evidence" value="ECO:0007669"/>
    <property type="project" value="TreeGrafter"/>
</dbReference>
<evidence type="ECO:0000259" key="1">
    <source>
        <dbReference type="Pfam" id="PF07700"/>
    </source>
</evidence>
<evidence type="ECO:0000313" key="3">
    <source>
        <dbReference type="Proteomes" id="UP001143349"/>
    </source>
</evidence>
<reference evidence="2" key="2">
    <citation type="submission" date="2023-01" db="EMBL/GenBank/DDBJ databases">
        <authorList>
            <person name="Sun Q."/>
            <person name="Evtushenko L."/>
        </authorList>
    </citation>
    <scope>NUCLEOTIDE SEQUENCE</scope>
    <source>
        <strain evidence="2">VKM B-2222</strain>
    </source>
</reference>
<protein>
    <recommendedName>
        <fullName evidence="1">Heme NO-binding domain-containing protein</fullName>
    </recommendedName>
</protein>
<dbReference type="PANTHER" id="PTHR45655">
    <property type="entry name" value="GUANYLATE CYCLASE SOLUBLE SUBUNIT BETA-2"/>
    <property type="match status" value="1"/>
</dbReference>
<dbReference type="Gene3D" id="3.90.1520.10">
    <property type="entry name" value="H-NOX domain"/>
    <property type="match status" value="1"/>
</dbReference>
<name>A0AAD3RT95_9RHOB</name>
<dbReference type="GO" id="GO:0020037">
    <property type="term" value="F:heme binding"/>
    <property type="evidence" value="ECO:0007669"/>
    <property type="project" value="InterPro"/>
</dbReference>
<dbReference type="InterPro" id="IPR038158">
    <property type="entry name" value="H-NOX_domain_sf"/>
</dbReference>
<dbReference type="GO" id="GO:0004383">
    <property type="term" value="F:guanylate cyclase activity"/>
    <property type="evidence" value="ECO:0007669"/>
    <property type="project" value="TreeGrafter"/>
</dbReference>
<organism evidence="2 3">
    <name type="scientific">Paracoccus kondratievae</name>
    <dbReference type="NCBI Taxonomy" id="135740"/>
    <lineage>
        <taxon>Bacteria</taxon>
        <taxon>Pseudomonadati</taxon>
        <taxon>Pseudomonadota</taxon>
        <taxon>Alphaproteobacteria</taxon>
        <taxon>Rhodobacterales</taxon>
        <taxon>Paracoccaceae</taxon>
        <taxon>Paracoccus</taxon>
    </lineage>
</organism>
<comment type="caution">
    <text evidence="2">The sequence shown here is derived from an EMBL/GenBank/DDBJ whole genome shotgun (WGS) entry which is preliminary data.</text>
</comment>
<sequence length="189" mass="21406">MHGLINRCIEAFICSNYDRDIWSQVVTKVGIKADSFLTWNEVSDNITYSIVITSAKILEKSVNEFLEDMGSWLTRQEKIRRLLRFSGSSFEEFTESLGELPDRIRLIIPSLEVPDLETELLATKLYQITTSKREPGLLRVIAGILRGMADDYGTLAIITVKRDRIKVAVAISNYVGKRHFALSPLHGDT</sequence>
<dbReference type="InterPro" id="IPR011644">
    <property type="entry name" value="Heme_NO-bd"/>
</dbReference>
<dbReference type="EMBL" id="BSFH01000026">
    <property type="protein sequence ID" value="GLK64273.1"/>
    <property type="molecule type" value="Genomic_DNA"/>
</dbReference>
<proteinExistence type="predicted"/>